<gene>
    <name evidence="1" type="ORF">DDW44_17775</name>
</gene>
<sequence>MPEPLPLPESVVIPDLPVIRRRAYLAVCALVPGLFSERWHVWHANGTYVGFCTAPELIDLTIAQHDR</sequence>
<proteinExistence type="predicted"/>
<dbReference type="AlphaFoldDB" id="A0A2S1SVK0"/>
<reference evidence="1 2" key="1">
    <citation type="submission" date="2018-05" db="EMBL/GenBank/DDBJ databases">
        <title>Complete genome sequence of sponge-derived Streptomyces sp. HNM0039.</title>
        <authorList>
            <person name="Huang X."/>
            <person name="Zhou S."/>
        </authorList>
    </citation>
    <scope>NUCLEOTIDE SEQUENCE [LARGE SCALE GENOMIC DNA]</scope>
    <source>
        <strain evidence="1 2">HNM0039</strain>
    </source>
</reference>
<dbReference type="Proteomes" id="UP000244900">
    <property type="component" value="Chromosome"/>
</dbReference>
<evidence type="ECO:0000313" key="2">
    <source>
        <dbReference type="Proteomes" id="UP000244900"/>
    </source>
</evidence>
<dbReference type="KEGG" id="stir:DDW44_17775"/>
<evidence type="ECO:0000313" key="1">
    <source>
        <dbReference type="EMBL" id="AWI30420.1"/>
    </source>
</evidence>
<keyword evidence="2" id="KW-1185">Reference proteome</keyword>
<name>A0A2S1SVK0_9ACTN</name>
<dbReference type="OrthoDB" id="9859505at2"/>
<dbReference type="EMBL" id="CP029188">
    <property type="protein sequence ID" value="AWI30420.1"/>
    <property type="molecule type" value="Genomic_DNA"/>
</dbReference>
<protein>
    <submittedName>
        <fullName evidence="1">Uncharacterized protein</fullName>
    </submittedName>
</protein>
<dbReference type="RefSeq" id="WP_108907052.1">
    <property type="nucleotide sequence ID" value="NZ_CP029188.1"/>
</dbReference>
<organism evidence="1 2">
    <name type="scientific">Streptomyces tirandamycinicus</name>
    <dbReference type="NCBI Taxonomy" id="2174846"/>
    <lineage>
        <taxon>Bacteria</taxon>
        <taxon>Bacillati</taxon>
        <taxon>Actinomycetota</taxon>
        <taxon>Actinomycetes</taxon>
        <taxon>Kitasatosporales</taxon>
        <taxon>Streptomycetaceae</taxon>
        <taxon>Streptomyces</taxon>
    </lineage>
</organism>
<accession>A0A2S1SVK0</accession>